<dbReference type="GeneID" id="99507986"/>
<protein>
    <submittedName>
        <fullName evidence="1">Uncharacterized protein</fullName>
    </submittedName>
</protein>
<evidence type="ECO:0000313" key="1">
    <source>
        <dbReference type="EMBL" id="SFT91127.1"/>
    </source>
</evidence>
<keyword evidence="2" id="KW-1185">Reference proteome</keyword>
<evidence type="ECO:0000313" key="2">
    <source>
        <dbReference type="Proteomes" id="UP000183805"/>
    </source>
</evidence>
<sequence>MKSNQGGAKLSLVVVSVIVLGISAWFNQANAAGVDVPEIVQSQS</sequence>
<gene>
    <name evidence="1" type="ORF">SAMN04487854_11541</name>
</gene>
<dbReference type="RefSeq" id="WP_036967016.1">
    <property type="nucleotide sequence ID" value="NZ_CP032090.1"/>
</dbReference>
<reference evidence="1 2" key="1">
    <citation type="submission" date="2016-10" db="EMBL/GenBank/DDBJ databases">
        <authorList>
            <person name="Varghese N."/>
            <person name="Submissions S."/>
        </authorList>
    </citation>
    <scope>NUCLEOTIDE SEQUENCE [LARGE SCALE GENOMIC DNA]</scope>
    <source>
        <strain evidence="1 2">CGMCC 1.8499</strain>
    </source>
</reference>
<proteinExistence type="predicted"/>
<dbReference type="EMBL" id="FPAZ01000015">
    <property type="protein sequence ID" value="SFT91127.1"/>
    <property type="molecule type" value="Genomic_DNA"/>
</dbReference>
<comment type="caution">
    <text evidence="1">The sequence shown here is derived from an EMBL/GenBank/DDBJ whole genome shotgun (WGS) entry which is preliminary data.</text>
</comment>
<name>A0ABY1GT37_9GAMM</name>
<dbReference type="Proteomes" id="UP000183805">
    <property type="component" value="Unassembled WGS sequence"/>
</dbReference>
<organism evidence="1 2">
    <name type="scientific">Pseudoalteromonas lipolytica</name>
    <dbReference type="NCBI Taxonomy" id="570156"/>
    <lineage>
        <taxon>Bacteria</taxon>
        <taxon>Pseudomonadati</taxon>
        <taxon>Pseudomonadota</taxon>
        <taxon>Gammaproteobacteria</taxon>
        <taxon>Alteromonadales</taxon>
        <taxon>Pseudoalteromonadaceae</taxon>
        <taxon>Pseudoalteromonas</taxon>
    </lineage>
</organism>
<accession>A0ABY1GT37</accession>